<dbReference type="Proteomes" id="UP001212997">
    <property type="component" value="Unassembled WGS sequence"/>
</dbReference>
<dbReference type="SUPFAM" id="SSF52047">
    <property type="entry name" value="RNI-like"/>
    <property type="match status" value="1"/>
</dbReference>
<proteinExistence type="predicted"/>
<comment type="caution">
    <text evidence="1">The sequence shown here is derived from an EMBL/GenBank/DDBJ whole genome shotgun (WGS) entry which is preliminary data.</text>
</comment>
<name>A0AAD5VBQ5_9APHY</name>
<protein>
    <submittedName>
        <fullName evidence="1">Uncharacterized protein</fullName>
    </submittedName>
</protein>
<keyword evidence="2" id="KW-1185">Reference proteome</keyword>
<gene>
    <name evidence="1" type="ORF">NLI96_g629</name>
</gene>
<evidence type="ECO:0000313" key="2">
    <source>
        <dbReference type="Proteomes" id="UP001212997"/>
    </source>
</evidence>
<reference evidence="1" key="1">
    <citation type="submission" date="2022-07" db="EMBL/GenBank/DDBJ databases">
        <title>Genome Sequence of Physisporinus lineatus.</title>
        <authorList>
            <person name="Buettner E."/>
        </authorList>
    </citation>
    <scope>NUCLEOTIDE SEQUENCE</scope>
    <source>
        <strain evidence="1">VT162</strain>
    </source>
</reference>
<dbReference type="AlphaFoldDB" id="A0AAD5VBQ5"/>
<organism evidence="1 2">
    <name type="scientific">Meripilus lineatus</name>
    <dbReference type="NCBI Taxonomy" id="2056292"/>
    <lineage>
        <taxon>Eukaryota</taxon>
        <taxon>Fungi</taxon>
        <taxon>Dikarya</taxon>
        <taxon>Basidiomycota</taxon>
        <taxon>Agaricomycotina</taxon>
        <taxon>Agaricomycetes</taxon>
        <taxon>Polyporales</taxon>
        <taxon>Meripilaceae</taxon>
        <taxon>Meripilus</taxon>
    </lineage>
</organism>
<evidence type="ECO:0000313" key="1">
    <source>
        <dbReference type="EMBL" id="KAJ3491500.1"/>
    </source>
</evidence>
<accession>A0AAD5VBQ5</accession>
<sequence length="338" mass="38616">MRSTLKSLAVSLPPVDQWTSHSPSDLWPHDPLRPVFPSLQAFEFNYLYERGPLGLLFERFTEHMLKRHAYQLKHLVFPAWITSDYFGVLVSSAIHFPNLESITIRSSALTMTIASQMPNLKSLTFPTFEPVTPSIPPHSFPSLRRFSGSCRCFSDILTRERPITHVQFDGAVFDMEDASIFAEGAQPTWSDVFDAIKQFPMSSGPVHHLSFYVSSINLSALRKTLPYVRSLKSIVICLRSNPKDINKQHSAHERFSQLGTCFLSRLPHLRSFLLSDEPKYAYRGKRFSHSRDEKMQRAVLRGYEASCPGLTQVAFTGTCVWEKTAPGEWTRKRHPRLL</sequence>
<dbReference type="EMBL" id="JANAWD010000011">
    <property type="protein sequence ID" value="KAJ3491500.1"/>
    <property type="molecule type" value="Genomic_DNA"/>
</dbReference>